<reference evidence="9" key="1">
    <citation type="journal article" date="2011" name="PLoS Biol.">
        <title>Gene gain and loss during evolution of obligate parasitism in the white rust pathogen of Arabidopsis thaliana.</title>
        <authorList>
            <person name="Kemen E."/>
            <person name="Gardiner A."/>
            <person name="Schultz-Larsen T."/>
            <person name="Kemen A.C."/>
            <person name="Balmuth A.L."/>
            <person name="Robert-Seilaniantz A."/>
            <person name="Bailey K."/>
            <person name="Holub E."/>
            <person name="Studholme D.J."/>
            <person name="Maclean D."/>
            <person name="Jones J.D."/>
        </authorList>
    </citation>
    <scope>NUCLEOTIDE SEQUENCE</scope>
</reference>
<dbReference type="EMBL" id="FR824067">
    <property type="protein sequence ID" value="CCA16524.1"/>
    <property type="molecule type" value="Genomic_DNA"/>
</dbReference>
<feature type="domain" description="RING-type" evidence="7">
    <location>
        <begin position="212"/>
        <end position="252"/>
    </location>
</feature>
<dbReference type="Pfam" id="PF13639">
    <property type="entry name" value="zf-RING_2"/>
    <property type="match status" value="1"/>
</dbReference>
<evidence type="ECO:0000259" key="8">
    <source>
        <dbReference type="PROSITE" id="PS50271"/>
    </source>
</evidence>
<dbReference type="AlphaFoldDB" id="F0W5Y3"/>
<feature type="coiled-coil region" evidence="5">
    <location>
        <begin position="401"/>
        <end position="470"/>
    </location>
</feature>
<dbReference type="CDD" id="cd16457">
    <property type="entry name" value="RING-H2_BRAP2"/>
    <property type="match status" value="1"/>
</dbReference>
<dbReference type="InterPro" id="IPR011422">
    <property type="entry name" value="BRAP2/ETP1_RRM"/>
</dbReference>
<evidence type="ECO:0000256" key="2">
    <source>
        <dbReference type="ARBA" id="ARBA00022771"/>
    </source>
</evidence>
<dbReference type="PANTHER" id="PTHR24007:SF7">
    <property type="entry name" value="BRCA1-ASSOCIATED PROTEIN"/>
    <property type="match status" value="1"/>
</dbReference>
<feature type="region of interest" description="Disordered" evidence="6">
    <location>
        <begin position="498"/>
        <end position="524"/>
    </location>
</feature>
<dbReference type="InterPro" id="IPR001841">
    <property type="entry name" value="Znf_RING"/>
</dbReference>
<gene>
    <name evidence="9" type="primary">AlNc14C22G2291</name>
    <name evidence="9" type="ORF">ALNC14_026670</name>
</gene>
<keyword evidence="2 4" id="KW-0863">Zinc-finger</keyword>
<dbReference type="PROSITE" id="PS50271">
    <property type="entry name" value="ZF_UBP"/>
    <property type="match status" value="1"/>
</dbReference>
<keyword evidence="5" id="KW-0175">Coiled coil</keyword>
<reference evidence="9" key="2">
    <citation type="submission" date="2011-02" db="EMBL/GenBank/DDBJ databases">
        <authorList>
            <person name="MacLean D."/>
        </authorList>
    </citation>
    <scope>NUCLEOTIDE SEQUENCE</scope>
</reference>
<evidence type="ECO:0000256" key="5">
    <source>
        <dbReference type="SAM" id="Coils"/>
    </source>
</evidence>
<dbReference type="Pfam" id="PF02148">
    <property type="entry name" value="zf-UBP"/>
    <property type="match status" value="1"/>
</dbReference>
<feature type="domain" description="UBP-type" evidence="8">
    <location>
        <begin position="246"/>
        <end position="338"/>
    </location>
</feature>
<evidence type="ECO:0000256" key="1">
    <source>
        <dbReference type="ARBA" id="ARBA00022723"/>
    </source>
</evidence>
<accession>F0W5Y3</accession>
<evidence type="ECO:0000256" key="3">
    <source>
        <dbReference type="ARBA" id="ARBA00022833"/>
    </source>
</evidence>
<keyword evidence="3" id="KW-0862">Zinc</keyword>
<dbReference type="SMART" id="SM00184">
    <property type="entry name" value="RING"/>
    <property type="match status" value="1"/>
</dbReference>
<dbReference type="InterPro" id="IPR001607">
    <property type="entry name" value="Znf_UBP"/>
</dbReference>
<evidence type="ECO:0000256" key="4">
    <source>
        <dbReference type="PROSITE-ProRule" id="PRU00502"/>
    </source>
</evidence>
<keyword evidence="1" id="KW-0479">Metal-binding</keyword>
<organism evidence="9">
    <name type="scientific">Albugo laibachii Nc14</name>
    <dbReference type="NCBI Taxonomy" id="890382"/>
    <lineage>
        <taxon>Eukaryota</taxon>
        <taxon>Sar</taxon>
        <taxon>Stramenopiles</taxon>
        <taxon>Oomycota</taxon>
        <taxon>Peronosporomycetes</taxon>
        <taxon>Albuginales</taxon>
        <taxon>Albuginaceae</taxon>
        <taxon>Albugo</taxon>
    </lineage>
</organism>
<dbReference type="Gene3D" id="3.30.40.10">
    <property type="entry name" value="Zinc/RING finger domain, C3HC4 (zinc finger)"/>
    <property type="match status" value="2"/>
</dbReference>
<dbReference type="CDD" id="cd12437">
    <property type="entry name" value="RRM_BRAP2_like"/>
    <property type="match status" value="1"/>
</dbReference>
<dbReference type="GO" id="GO:0005737">
    <property type="term" value="C:cytoplasm"/>
    <property type="evidence" value="ECO:0007669"/>
    <property type="project" value="TreeGrafter"/>
</dbReference>
<dbReference type="InterPro" id="IPR013083">
    <property type="entry name" value="Znf_RING/FYVE/PHD"/>
</dbReference>
<dbReference type="HOGENOM" id="CLU_009969_1_1_1"/>
<protein>
    <submittedName>
        <fullName evidence="9">Uncharacterized protein AlNc14C22G2291</fullName>
    </submittedName>
</protein>
<dbReference type="GO" id="GO:0007265">
    <property type="term" value="P:Ras protein signal transduction"/>
    <property type="evidence" value="ECO:0007669"/>
    <property type="project" value="TreeGrafter"/>
</dbReference>
<dbReference type="Pfam" id="PF07576">
    <property type="entry name" value="BRAP2"/>
    <property type="match status" value="1"/>
</dbReference>
<proteinExistence type="predicted"/>
<dbReference type="GO" id="GO:0008270">
    <property type="term" value="F:zinc ion binding"/>
    <property type="evidence" value="ECO:0007669"/>
    <property type="project" value="UniProtKB-KW"/>
</dbReference>
<dbReference type="SUPFAM" id="SSF57850">
    <property type="entry name" value="RING/U-box"/>
    <property type="match status" value="1"/>
</dbReference>
<evidence type="ECO:0000256" key="6">
    <source>
        <dbReference type="SAM" id="MobiDB-lite"/>
    </source>
</evidence>
<dbReference type="GO" id="GO:0061630">
    <property type="term" value="F:ubiquitin protein ligase activity"/>
    <property type="evidence" value="ECO:0007669"/>
    <property type="project" value="TreeGrafter"/>
</dbReference>
<dbReference type="InterPro" id="IPR047243">
    <property type="entry name" value="RING-H2_BRAP2"/>
</dbReference>
<evidence type="ECO:0000313" key="9">
    <source>
        <dbReference type="EMBL" id="CCA16524.1"/>
    </source>
</evidence>
<dbReference type="GO" id="GO:0016567">
    <property type="term" value="P:protein ubiquitination"/>
    <property type="evidence" value="ECO:0007669"/>
    <property type="project" value="TreeGrafter"/>
</dbReference>
<dbReference type="PROSITE" id="PS50089">
    <property type="entry name" value="ZF_RING_2"/>
    <property type="match status" value="1"/>
</dbReference>
<dbReference type="PANTHER" id="PTHR24007">
    <property type="entry name" value="BRCA1-ASSOCIATED PROTEIN"/>
    <property type="match status" value="1"/>
</dbReference>
<name>F0W5Y3_9STRA</name>
<dbReference type="SMART" id="SM00290">
    <property type="entry name" value="ZnF_UBP"/>
    <property type="match status" value="1"/>
</dbReference>
<evidence type="ECO:0000259" key="7">
    <source>
        <dbReference type="PROSITE" id="PS50089"/>
    </source>
</evidence>
<sequence length="524" mass="60570">MFQIRVQVPQEMMTYDEAKKEEDEEVKASVDEFIVRDMDCLDGVLFLSGNPQVRILSGKLRFYRPDKILPILLDTDDQGLPKARNLLLCIVTVPSHMSPVELLDFLASFRQDVSVVRILKDPERSNCMALLQFTTQERADQFFLAHNGKYFNSIEQERCKIVFVRSIEIDTLEAKQDIVDQFIKCPNGKRSEFDQSQKFLLPPSGMTEIPTCAVCLDRLDASASGIVITLCNHTFHCDCLFRWEGSSCPVCRFSHSDIRSACEVCDTTEHLWICLICGHVGCGRYSGEHAKKHYQETLHAYSLELETQRVWDYAGDGYVHRLILNKQDGKFVEIAPLNTFSGERSQIPPSTSEQDQENEHRKLEKLAVEYNWLLKSQLEEQRLYYERLLANASECNNTLATTTLEQEVKHLRKSNEILQQKSSKSEEELDFVRELNKSLIENQHQWKARIRELEEQKRNTEKENSLRIADLEAQVRDLMFYLDTQSKVERSAYKNEIQGGIIQSSEKSPSERVIPPSRRKGKKK</sequence>